<comment type="caution">
    <text evidence="2">The sequence shown here is derived from an EMBL/GenBank/DDBJ whole genome shotgun (WGS) entry which is preliminary data.</text>
</comment>
<protein>
    <submittedName>
        <fullName evidence="2">DUF4231 domain-containing protein</fullName>
    </submittedName>
</protein>
<dbReference type="EMBL" id="VHHP01000007">
    <property type="protein sequence ID" value="TPR53379.1"/>
    <property type="molecule type" value="Genomic_DNA"/>
</dbReference>
<feature type="transmembrane region" description="Helical" evidence="1">
    <location>
        <begin position="69"/>
        <end position="92"/>
    </location>
</feature>
<organism evidence="2 3">
    <name type="scientific">Metamycoplasma neophronis</name>
    <dbReference type="NCBI Taxonomy" id="872983"/>
    <lineage>
        <taxon>Bacteria</taxon>
        <taxon>Bacillati</taxon>
        <taxon>Mycoplasmatota</taxon>
        <taxon>Mycoplasmoidales</taxon>
        <taxon>Metamycoplasmataceae</taxon>
        <taxon>Metamycoplasma</taxon>
    </lineage>
</organism>
<evidence type="ECO:0000313" key="3">
    <source>
        <dbReference type="Proteomes" id="UP000316851"/>
    </source>
</evidence>
<sequence>MAKKKQAEVKNFDLVDKNRKLSRKYRYKYLVSRLIYILLGLIIMVISSLQIILNLFAIRWNEDITLKTIFLIIAILSSIIVFIQSIMIFFDFKTNKEENTLKLNNLQDLKEKYMEDPKSIKIKKLAEDIYDISKDNN</sequence>
<evidence type="ECO:0000313" key="2">
    <source>
        <dbReference type="EMBL" id="TPR53379.1"/>
    </source>
</evidence>
<accession>A0ABY2Z0A0</accession>
<proteinExistence type="predicted"/>
<evidence type="ECO:0000256" key="1">
    <source>
        <dbReference type="SAM" id="Phobius"/>
    </source>
</evidence>
<keyword evidence="1" id="KW-1133">Transmembrane helix</keyword>
<keyword evidence="1" id="KW-0472">Membrane</keyword>
<reference evidence="2" key="1">
    <citation type="submission" date="2019-06" db="EMBL/GenBank/DDBJ databases">
        <title>Mycoplasma neophronis type strain whole genome sequence.</title>
        <authorList>
            <person name="Spergser J."/>
        </authorList>
    </citation>
    <scope>NUCLEOTIDE SEQUENCE [LARGE SCALE GENOMIC DNA]</scope>
    <source>
        <strain evidence="2">DSM 24097</strain>
    </source>
</reference>
<gene>
    <name evidence="2" type="ORF">FJR74_02605</name>
</gene>
<keyword evidence="3" id="KW-1185">Reference proteome</keyword>
<feature type="transmembrane region" description="Helical" evidence="1">
    <location>
        <begin position="34"/>
        <end position="57"/>
    </location>
</feature>
<name>A0ABY2Z0A0_9BACT</name>
<dbReference type="RefSeq" id="WP_140914980.1">
    <property type="nucleotide sequence ID" value="NZ_VHHP01000007.1"/>
</dbReference>
<dbReference type="Proteomes" id="UP000316851">
    <property type="component" value="Unassembled WGS sequence"/>
</dbReference>
<keyword evidence="1" id="KW-0812">Transmembrane</keyword>